<sequence length="137" mass="14487">MVYLTRGLLETLLDFAREADPEDVTVSLAATAAGDLDGAEGLSPETPVLTDFYLPDAGGSVSAVFGVDLSTPPGQTHGRFVSHATGELAVSREDDLHAVVFVAVPPWGLENVRAFDRSGRRQEMHVVDAVPPEGSLD</sequence>
<dbReference type="STRING" id="996166.SAMN05192554_104215"/>
<reference evidence="1 2" key="1">
    <citation type="submission" date="2016-10" db="EMBL/GenBank/DDBJ databases">
        <authorList>
            <person name="de Groot N.N."/>
        </authorList>
    </citation>
    <scope>NUCLEOTIDE SEQUENCE [LARGE SCALE GENOMIC DNA]</scope>
    <source>
        <strain evidence="2">EB21,IBRC-M 10013,KCTC 4048</strain>
    </source>
</reference>
<organism evidence="1 2">
    <name type="scientific">Haloarchaeobius iranensis</name>
    <dbReference type="NCBI Taxonomy" id="996166"/>
    <lineage>
        <taxon>Archaea</taxon>
        <taxon>Methanobacteriati</taxon>
        <taxon>Methanobacteriota</taxon>
        <taxon>Stenosarchaea group</taxon>
        <taxon>Halobacteria</taxon>
        <taxon>Halobacteriales</taxon>
        <taxon>Halorubellaceae</taxon>
        <taxon>Haloarchaeobius</taxon>
    </lineage>
</organism>
<gene>
    <name evidence="1" type="ORF">SAMN05192554_104215</name>
</gene>
<name>A0A1G9UMT8_9EURY</name>
<dbReference type="Pfam" id="PF26422">
    <property type="entry name" value="Halo_JAB_MPN"/>
    <property type="match status" value="1"/>
</dbReference>
<dbReference type="OrthoDB" id="210127at2157"/>
<dbReference type="InterPro" id="IPR058877">
    <property type="entry name" value="JAB/MPN_dom-containing"/>
</dbReference>
<proteinExistence type="predicted"/>
<protein>
    <recommendedName>
        <fullName evidence="3">Proteasome lid subunit RPN8/RPN11, contains Jab1/MPN metalloenzyme (JAMM) motif</fullName>
    </recommendedName>
</protein>
<keyword evidence="2" id="KW-1185">Reference proteome</keyword>
<evidence type="ECO:0000313" key="2">
    <source>
        <dbReference type="Proteomes" id="UP000199370"/>
    </source>
</evidence>
<dbReference type="Proteomes" id="UP000199370">
    <property type="component" value="Unassembled WGS sequence"/>
</dbReference>
<dbReference type="RefSeq" id="WP_089731982.1">
    <property type="nucleotide sequence ID" value="NZ_FNIA01000004.1"/>
</dbReference>
<dbReference type="AlphaFoldDB" id="A0A1G9UMT8"/>
<dbReference type="EMBL" id="FNIA01000004">
    <property type="protein sequence ID" value="SDM61181.1"/>
    <property type="molecule type" value="Genomic_DNA"/>
</dbReference>
<evidence type="ECO:0008006" key="3">
    <source>
        <dbReference type="Google" id="ProtNLM"/>
    </source>
</evidence>
<accession>A0A1G9UMT8</accession>
<evidence type="ECO:0000313" key="1">
    <source>
        <dbReference type="EMBL" id="SDM61181.1"/>
    </source>
</evidence>